<keyword evidence="5" id="KW-1185">Reference proteome</keyword>
<name>A0ABU7HS07_9PSED</name>
<dbReference type="PROSITE" id="PS50110">
    <property type="entry name" value="RESPONSE_REGULATORY"/>
    <property type="match status" value="1"/>
</dbReference>
<dbReference type="SMART" id="SM00052">
    <property type="entry name" value="EAL"/>
    <property type="match status" value="1"/>
</dbReference>
<dbReference type="InterPro" id="IPR001633">
    <property type="entry name" value="EAL_dom"/>
</dbReference>
<dbReference type="InterPro" id="IPR011006">
    <property type="entry name" value="CheY-like_superfamily"/>
</dbReference>
<keyword evidence="4" id="KW-0378">Hydrolase</keyword>
<evidence type="ECO:0000259" key="2">
    <source>
        <dbReference type="PROSITE" id="PS50110"/>
    </source>
</evidence>
<dbReference type="PANTHER" id="PTHR33121">
    <property type="entry name" value="CYCLIC DI-GMP PHOSPHODIESTERASE PDEF"/>
    <property type="match status" value="1"/>
</dbReference>
<sequence length="402" mass="43671">MHSLKVLILEDHPFQLMALHQMLNAAGVFDVLAAESVSCARQMLERRGPVDVAICDLYMDGPDGLAMINHLADKRLAGALIVLSDAEPALLDTIAELAPQLGLQLLGCLQKPASGAVLHRLLSEYRDWRGDPPVSASAPPIHALSRLSAEQLAQLRQQWQVNYQPRIDADGSLACVEASVRWQHPTLGSLVAGQFFTVPEGTALLEMLTWHVLENALALSATDGRDLPVAVSLPPALLLDEALVERLERLLAQHRLPASSLTLAIGELHCDQLDPCQLQRLAFLHQLGVRLCLDEFGRGTANLPQLFDLPLSELKLPVEFVRGMAEEGSKAAVVAAALILARRSALEVVVTEVDTLADWQALRGLGHPRVQGRFVAGPMSGDELLRWIDARASKTRDEQGVA</sequence>
<keyword evidence="1" id="KW-0597">Phosphoprotein</keyword>
<dbReference type="Pfam" id="PF00563">
    <property type="entry name" value="EAL"/>
    <property type="match status" value="1"/>
</dbReference>
<accession>A0ABU7HS07</accession>
<evidence type="ECO:0000256" key="1">
    <source>
        <dbReference type="PROSITE-ProRule" id="PRU00169"/>
    </source>
</evidence>
<organism evidence="4 5">
    <name type="scientific">Pseudomonas ulcerans</name>
    <dbReference type="NCBI Taxonomy" id="3115852"/>
    <lineage>
        <taxon>Bacteria</taxon>
        <taxon>Pseudomonadati</taxon>
        <taxon>Pseudomonadota</taxon>
        <taxon>Gammaproteobacteria</taxon>
        <taxon>Pseudomonadales</taxon>
        <taxon>Pseudomonadaceae</taxon>
        <taxon>Pseudomonas</taxon>
    </lineage>
</organism>
<feature type="domain" description="EAL" evidence="3">
    <location>
        <begin position="141"/>
        <end position="392"/>
    </location>
</feature>
<reference evidence="4 5" key="1">
    <citation type="submission" date="2024-01" db="EMBL/GenBank/DDBJ databases">
        <title>Unpublished Manusciprt.</title>
        <authorList>
            <person name="Duman M."/>
            <person name="Valdes E.G."/>
            <person name="Ajmi N."/>
            <person name="Altun S."/>
            <person name="Saticioglu I.B."/>
        </authorList>
    </citation>
    <scope>NUCLEOTIDE SEQUENCE [LARGE SCALE GENOMIC DNA]</scope>
    <source>
        <strain evidence="4 5">148P</strain>
    </source>
</reference>
<comment type="caution">
    <text evidence="4">The sequence shown here is derived from an EMBL/GenBank/DDBJ whole genome shotgun (WGS) entry which is preliminary data.</text>
</comment>
<gene>
    <name evidence="4" type="ORF">V0R50_13665</name>
</gene>
<dbReference type="EC" id="3.1.4.52" evidence="4"/>
<dbReference type="SUPFAM" id="SSF52172">
    <property type="entry name" value="CheY-like"/>
    <property type="match status" value="1"/>
</dbReference>
<dbReference type="Gene3D" id="3.20.20.450">
    <property type="entry name" value="EAL domain"/>
    <property type="match status" value="1"/>
</dbReference>
<dbReference type="SMART" id="SM00448">
    <property type="entry name" value="REC"/>
    <property type="match status" value="1"/>
</dbReference>
<dbReference type="Proteomes" id="UP001335100">
    <property type="component" value="Unassembled WGS sequence"/>
</dbReference>
<dbReference type="PANTHER" id="PTHR33121:SF70">
    <property type="entry name" value="SIGNALING PROTEIN YKOW"/>
    <property type="match status" value="1"/>
</dbReference>
<proteinExistence type="predicted"/>
<feature type="modified residue" description="4-aspartylphosphate" evidence="1">
    <location>
        <position position="56"/>
    </location>
</feature>
<evidence type="ECO:0000313" key="5">
    <source>
        <dbReference type="Proteomes" id="UP001335100"/>
    </source>
</evidence>
<dbReference type="SUPFAM" id="SSF141868">
    <property type="entry name" value="EAL domain-like"/>
    <property type="match status" value="1"/>
</dbReference>
<dbReference type="GO" id="GO:0071111">
    <property type="term" value="F:cyclic-guanylate-specific phosphodiesterase activity"/>
    <property type="evidence" value="ECO:0007669"/>
    <property type="project" value="UniProtKB-EC"/>
</dbReference>
<dbReference type="CDD" id="cd01948">
    <property type="entry name" value="EAL"/>
    <property type="match status" value="1"/>
</dbReference>
<protein>
    <submittedName>
        <fullName evidence="4">EAL domain-containing response regulator</fullName>
        <ecNumber evidence="4">3.1.4.52</ecNumber>
    </submittedName>
</protein>
<dbReference type="RefSeq" id="WP_330075050.1">
    <property type="nucleotide sequence ID" value="NZ_JAZDQJ010000013.1"/>
</dbReference>
<feature type="domain" description="Response regulatory" evidence="2">
    <location>
        <begin position="5"/>
        <end position="126"/>
    </location>
</feature>
<dbReference type="InterPro" id="IPR001789">
    <property type="entry name" value="Sig_transdc_resp-reg_receiver"/>
</dbReference>
<dbReference type="Gene3D" id="3.40.50.2300">
    <property type="match status" value="1"/>
</dbReference>
<dbReference type="PROSITE" id="PS50883">
    <property type="entry name" value="EAL"/>
    <property type="match status" value="1"/>
</dbReference>
<dbReference type="Pfam" id="PF00072">
    <property type="entry name" value="Response_reg"/>
    <property type="match status" value="1"/>
</dbReference>
<dbReference type="InterPro" id="IPR035919">
    <property type="entry name" value="EAL_sf"/>
</dbReference>
<dbReference type="InterPro" id="IPR050706">
    <property type="entry name" value="Cyclic-di-GMP_PDE-like"/>
</dbReference>
<dbReference type="EMBL" id="JAZDQJ010000013">
    <property type="protein sequence ID" value="MEE1934276.1"/>
    <property type="molecule type" value="Genomic_DNA"/>
</dbReference>
<evidence type="ECO:0000313" key="4">
    <source>
        <dbReference type="EMBL" id="MEE1934276.1"/>
    </source>
</evidence>
<evidence type="ECO:0000259" key="3">
    <source>
        <dbReference type="PROSITE" id="PS50883"/>
    </source>
</evidence>